<feature type="signal peptide" evidence="1">
    <location>
        <begin position="1"/>
        <end position="34"/>
    </location>
</feature>
<proteinExistence type="predicted"/>
<dbReference type="Gene3D" id="2.130.10.10">
    <property type="entry name" value="YVTN repeat-like/Quinoprotein amine dehydrogenase"/>
    <property type="match status" value="2"/>
</dbReference>
<dbReference type="Pfam" id="PF04122">
    <property type="entry name" value="CW_binding_2"/>
    <property type="match status" value="3"/>
</dbReference>
<dbReference type="RefSeq" id="WP_301220616.1">
    <property type="nucleotide sequence ID" value="NZ_JAROCB010000006.1"/>
</dbReference>
<dbReference type="InterPro" id="IPR011045">
    <property type="entry name" value="N2O_reductase_N"/>
</dbReference>
<dbReference type="InterPro" id="IPR011964">
    <property type="entry name" value="YVTN_b-propeller_repeat"/>
</dbReference>
<sequence length="739" mass="75366">MQPLTGSLSKAGSIIAATALLLVAGVIASAPASADTGTFTVGNNPASVAFSPDGSAAYVTNDLDAENPGSVSVINPNTGQVAATIPVGINPHGVSVSKSGARVYVANYSSHTVSVIDTATKTVTATITGFKYPERIALTADGSTAYVSNGSPGTTQQGTKTVSVVNLSSNAVTATIPVGEWPTALALSPDGTQLYALNHVDSTISAISTASNTVTGTITLPWYPQDVKFSPDGSKAYVSEQGASSNSYTASLSVIDVASARVIQTISYAPATYFPTPNGGADRGQLALTPDGQSAYITNLVAGTVSVINLARMKEGAPLAAGKYPRDIAISPTGNAALVANGGSASVTRLTLASTTPPTTARVSGGDRFTTAVSISQQSYPGTAPVVYVASGLGYPDALGAGPAAVKQGGPLLLTTSWSLPDATAAEIRRLHPSQIVVVGGPNSVSGSVYSALSKLAPSITRVTGGDRFATNKALLSYAFPGNNDTVYVASGLNFPDALSASAISGSTSSPVVLINTNLGHIDAETMNLIRSMAPFNIVTAGGGISMPPYLVNDLRSIANVTENDGSDRFATSQMLNEGKYSAANPPKNVYLANGLNFPDALAGGALAAKEGSALFTVPGWCIPQRTLADIQSWGIKSVTLLGGNASLSTEVANLSACGANIGGATSGAVPIPDKPSQAAYVGLNSYYVPFAQCTDPVQFGAHDPGPQGNAYETYDFSFPWTYNLNGTYFRFFYCFSGF</sequence>
<dbReference type="InterPro" id="IPR015943">
    <property type="entry name" value="WD40/YVTN_repeat-like_dom_sf"/>
</dbReference>
<dbReference type="InterPro" id="IPR019405">
    <property type="entry name" value="Lactonase_7-beta_prop"/>
</dbReference>
<evidence type="ECO:0000256" key="1">
    <source>
        <dbReference type="SAM" id="SignalP"/>
    </source>
</evidence>
<keyword evidence="3" id="KW-1185">Reference proteome</keyword>
<dbReference type="NCBIfam" id="TIGR02276">
    <property type="entry name" value="beta_rpt_yvtn"/>
    <property type="match status" value="3"/>
</dbReference>
<name>A0ABT8J2F9_9MICO</name>
<dbReference type="Proteomes" id="UP001174210">
    <property type="component" value="Unassembled WGS sequence"/>
</dbReference>
<dbReference type="EMBL" id="JAROCB010000006">
    <property type="protein sequence ID" value="MDN4599270.1"/>
    <property type="molecule type" value="Genomic_DNA"/>
</dbReference>
<comment type="caution">
    <text evidence="2">The sequence shown here is derived from an EMBL/GenBank/DDBJ whole genome shotgun (WGS) entry which is preliminary data.</text>
</comment>
<feature type="chain" id="PRO_5046548932" evidence="1">
    <location>
        <begin position="35"/>
        <end position="739"/>
    </location>
</feature>
<dbReference type="InterPro" id="IPR007253">
    <property type="entry name" value="Cell_wall-bd_2"/>
</dbReference>
<reference evidence="2" key="1">
    <citation type="submission" date="2023-03" db="EMBL/GenBank/DDBJ databases">
        <title>MT1 and MT2 Draft Genomes of Novel Species.</title>
        <authorList>
            <person name="Venkateswaran K."/>
        </authorList>
    </citation>
    <scope>NUCLEOTIDE SEQUENCE</scope>
    <source>
        <strain evidence="2">F6_8S_P_1A</strain>
    </source>
</reference>
<dbReference type="PANTHER" id="PTHR47197">
    <property type="entry name" value="PROTEIN NIRF"/>
    <property type="match status" value="1"/>
</dbReference>
<evidence type="ECO:0000313" key="2">
    <source>
        <dbReference type="EMBL" id="MDN4599270.1"/>
    </source>
</evidence>
<keyword evidence="1" id="KW-0732">Signal</keyword>
<evidence type="ECO:0000313" key="3">
    <source>
        <dbReference type="Proteomes" id="UP001174210"/>
    </source>
</evidence>
<dbReference type="InterPro" id="IPR051200">
    <property type="entry name" value="Host-pathogen_enzymatic-act"/>
</dbReference>
<gene>
    <name evidence="2" type="ORF">P5G59_19115</name>
</gene>
<dbReference type="PANTHER" id="PTHR47197:SF3">
    <property type="entry name" value="DIHYDRO-HEME D1 DEHYDROGENASE"/>
    <property type="match status" value="1"/>
</dbReference>
<dbReference type="SUPFAM" id="SSF50974">
    <property type="entry name" value="Nitrous oxide reductase, N-terminal domain"/>
    <property type="match status" value="1"/>
</dbReference>
<organism evidence="2 3">
    <name type="scientific">Leifsonia virtsii</name>
    <dbReference type="NCBI Taxonomy" id="3035915"/>
    <lineage>
        <taxon>Bacteria</taxon>
        <taxon>Bacillati</taxon>
        <taxon>Actinomycetota</taxon>
        <taxon>Actinomycetes</taxon>
        <taxon>Micrococcales</taxon>
        <taxon>Microbacteriaceae</taxon>
        <taxon>Leifsonia</taxon>
    </lineage>
</organism>
<dbReference type="Pfam" id="PF10282">
    <property type="entry name" value="Lactonase"/>
    <property type="match status" value="2"/>
</dbReference>
<accession>A0ABT8J2F9</accession>
<protein>
    <submittedName>
        <fullName evidence="2">Cell wall-binding repeat-containing protein</fullName>
    </submittedName>
</protein>